<accession>A0A836B814</accession>
<evidence type="ECO:0000256" key="1">
    <source>
        <dbReference type="SAM" id="Coils"/>
    </source>
</evidence>
<protein>
    <submittedName>
        <fullName evidence="3">Uncharacterized protein</fullName>
    </submittedName>
</protein>
<feature type="compositionally biased region" description="Low complexity" evidence="2">
    <location>
        <begin position="97"/>
        <end position="108"/>
    </location>
</feature>
<evidence type="ECO:0000313" key="4">
    <source>
        <dbReference type="Proteomes" id="UP000613740"/>
    </source>
</evidence>
<sequence length="159" mass="16357">MFLLTADMSAWNGNNGNPQQVRLGQQAQQQAQEVREKLLYELTLSNERLEKENRHLHQQLLVLRRLLRTCRGGAAGNRTLTPSELVQLAQAELDLASGKTSATATAAGAGTGTAAGTGKGADAGAGSTQGSETGAGTSGMGAGQKQDQAAAQKQAAGGR</sequence>
<feature type="compositionally biased region" description="Gly residues" evidence="2">
    <location>
        <begin position="109"/>
        <end position="123"/>
    </location>
</feature>
<dbReference type="EMBL" id="JAEHOD010000012">
    <property type="protein sequence ID" value="KAG2450203.1"/>
    <property type="molecule type" value="Genomic_DNA"/>
</dbReference>
<feature type="region of interest" description="Disordered" evidence="2">
    <location>
        <begin position="97"/>
        <end position="159"/>
    </location>
</feature>
<keyword evidence="4" id="KW-1185">Reference proteome</keyword>
<reference evidence="3" key="1">
    <citation type="journal article" date="2020" name="bioRxiv">
        <title>Comparative genomics of Chlamydomonas.</title>
        <authorList>
            <person name="Craig R.J."/>
            <person name="Hasan A.R."/>
            <person name="Ness R.W."/>
            <person name="Keightley P.D."/>
        </authorList>
    </citation>
    <scope>NUCLEOTIDE SEQUENCE</scope>
    <source>
        <strain evidence="3">CCAP 11/173</strain>
    </source>
</reference>
<keyword evidence="1" id="KW-0175">Coiled coil</keyword>
<proteinExistence type="predicted"/>
<evidence type="ECO:0000313" key="3">
    <source>
        <dbReference type="EMBL" id="KAG2450203.1"/>
    </source>
</evidence>
<organism evidence="3 4">
    <name type="scientific">Chlamydomonas schloesseri</name>
    <dbReference type="NCBI Taxonomy" id="2026947"/>
    <lineage>
        <taxon>Eukaryota</taxon>
        <taxon>Viridiplantae</taxon>
        <taxon>Chlorophyta</taxon>
        <taxon>core chlorophytes</taxon>
        <taxon>Chlorophyceae</taxon>
        <taxon>CS clade</taxon>
        <taxon>Chlamydomonadales</taxon>
        <taxon>Chlamydomonadaceae</taxon>
        <taxon>Chlamydomonas</taxon>
    </lineage>
</organism>
<feature type="compositionally biased region" description="Low complexity" evidence="2">
    <location>
        <begin position="143"/>
        <end position="159"/>
    </location>
</feature>
<name>A0A836B814_9CHLO</name>
<evidence type="ECO:0000256" key="2">
    <source>
        <dbReference type="SAM" id="MobiDB-lite"/>
    </source>
</evidence>
<dbReference type="AlphaFoldDB" id="A0A836B814"/>
<comment type="caution">
    <text evidence="3">The sequence shown here is derived from an EMBL/GenBank/DDBJ whole genome shotgun (WGS) entry which is preliminary data.</text>
</comment>
<feature type="coiled-coil region" evidence="1">
    <location>
        <begin position="39"/>
        <end position="66"/>
    </location>
</feature>
<gene>
    <name evidence="3" type="ORF">HYH02_000305</name>
</gene>
<dbReference type="Proteomes" id="UP000613740">
    <property type="component" value="Unassembled WGS sequence"/>
</dbReference>